<dbReference type="GO" id="GO:0008270">
    <property type="term" value="F:zinc ion binding"/>
    <property type="evidence" value="ECO:0007669"/>
    <property type="project" value="InterPro"/>
</dbReference>
<accession>A0A368N0M3</accession>
<sequence>MLKPDPVVPPHKQLVSVPDDTVECPICGTPVTPNGLWSHASNAHSDDDVHAAMLEVLAAVADDLGHTPTTEDLDAYPRAPSHASYGNWFGSYNDALRAANLEVTRTSHGRDATDAELLEHLQALTGELGHPPSSQYMDQHGRYSATLYKTRWGSWSDALAAADVPTPGYSRAELREHLRDLGDTLCRPPSAPEVNAADGPYHRVYQQEFGSWIEALLAAGFDVEDTRANHGVTDTIHSPGAGGGDAQDTIDYGPGFDDAKKRAVRERDGRECQRCGLDEDTHLAAFDRRLPVHHIEPARTVEDPRERNDMPNLVTVCVACHTKIDTGHAPNPDPGGGQTAQTRLDGFGDEESQ</sequence>
<comment type="caution">
    <text evidence="3">The sequence shown here is derived from an EMBL/GenBank/DDBJ whole genome shotgun (WGS) entry which is preliminary data.</text>
</comment>
<feature type="domain" description="HNH nuclease" evidence="2">
    <location>
        <begin position="259"/>
        <end position="322"/>
    </location>
</feature>
<keyword evidence="3" id="KW-0255">Endonuclease</keyword>
<keyword evidence="4" id="KW-1185">Reference proteome</keyword>
<dbReference type="EMBL" id="QPHM01000004">
    <property type="protein sequence ID" value="RCU43720.1"/>
    <property type="molecule type" value="Genomic_DNA"/>
</dbReference>
<dbReference type="Pfam" id="PF18780">
    <property type="entry name" value="HNH_repeat"/>
    <property type="match status" value="3"/>
</dbReference>
<keyword evidence="3" id="KW-0378">Hydrolase</keyword>
<dbReference type="InterPro" id="IPR041025">
    <property type="entry name" value="HNH_repeat"/>
</dbReference>
<reference evidence="3 4" key="1">
    <citation type="submission" date="2018-07" db="EMBL/GenBank/DDBJ databases">
        <title>Genome sequences of Haloplanus salinus JCM 18368T.</title>
        <authorList>
            <person name="Kim Y.B."/>
            <person name="Roh S.W."/>
        </authorList>
    </citation>
    <scope>NUCLEOTIDE SEQUENCE [LARGE SCALE GENOMIC DNA]</scope>
    <source>
        <strain evidence="3 4">JCM 18368</strain>
    </source>
</reference>
<name>A0A368N0M3_9EURY</name>
<evidence type="ECO:0000313" key="4">
    <source>
        <dbReference type="Proteomes" id="UP000252189"/>
    </source>
</evidence>
<dbReference type="Pfam" id="PF01844">
    <property type="entry name" value="HNH"/>
    <property type="match status" value="1"/>
</dbReference>
<dbReference type="InterPro" id="IPR003615">
    <property type="entry name" value="HNH_nuc"/>
</dbReference>
<dbReference type="InterPro" id="IPR002711">
    <property type="entry name" value="HNH"/>
</dbReference>
<protein>
    <submittedName>
        <fullName evidence="3">HNH endonuclease</fullName>
    </submittedName>
</protein>
<evidence type="ECO:0000259" key="2">
    <source>
        <dbReference type="SMART" id="SM00507"/>
    </source>
</evidence>
<proteinExistence type="predicted"/>
<dbReference type="GO" id="GO:0003676">
    <property type="term" value="F:nucleic acid binding"/>
    <property type="evidence" value="ECO:0007669"/>
    <property type="project" value="InterPro"/>
</dbReference>
<organism evidence="3 4">
    <name type="scientific">Haloplanus salinus</name>
    <dbReference type="NCBI Taxonomy" id="1126245"/>
    <lineage>
        <taxon>Archaea</taxon>
        <taxon>Methanobacteriati</taxon>
        <taxon>Methanobacteriota</taxon>
        <taxon>Stenosarchaea group</taxon>
        <taxon>Halobacteria</taxon>
        <taxon>Halobacteriales</taxon>
        <taxon>Haloferacaceae</taxon>
        <taxon>Haloplanus</taxon>
    </lineage>
</organism>
<dbReference type="GO" id="GO:0004519">
    <property type="term" value="F:endonuclease activity"/>
    <property type="evidence" value="ECO:0007669"/>
    <property type="project" value="UniProtKB-KW"/>
</dbReference>
<dbReference type="CDD" id="cd00085">
    <property type="entry name" value="HNHc"/>
    <property type="match status" value="1"/>
</dbReference>
<keyword evidence="3" id="KW-0540">Nuclease</keyword>
<dbReference type="Proteomes" id="UP000252189">
    <property type="component" value="Unassembled WGS sequence"/>
</dbReference>
<dbReference type="SMART" id="SM00507">
    <property type="entry name" value="HNHc"/>
    <property type="match status" value="1"/>
</dbReference>
<evidence type="ECO:0000256" key="1">
    <source>
        <dbReference type="SAM" id="MobiDB-lite"/>
    </source>
</evidence>
<dbReference type="AlphaFoldDB" id="A0A368N0M3"/>
<gene>
    <name evidence="3" type="ORF">DU504_17670</name>
</gene>
<dbReference type="Gene3D" id="1.10.30.50">
    <property type="match status" value="1"/>
</dbReference>
<evidence type="ECO:0000313" key="3">
    <source>
        <dbReference type="EMBL" id="RCU43720.1"/>
    </source>
</evidence>
<feature type="region of interest" description="Disordered" evidence="1">
    <location>
        <begin position="327"/>
        <end position="353"/>
    </location>
</feature>